<dbReference type="InterPro" id="IPR037914">
    <property type="entry name" value="SpoVT-AbrB_sf"/>
</dbReference>
<evidence type="ECO:0000313" key="2">
    <source>
        <dbReference type="EMBL" id="AFU57867.1"/>
    </source>
</evidence>
<dbReference type="BioCyc" id="CNIT1237085:G1324-923-MONOMER"/>
<dbReference type="InParanoid" id="K0IIH7"/>
<gene>
    <name evidence="2" type="ordered locus">Ngar_c09250</name>
</gene>
<feature type="domain" description="SpoVT-AbrB" evidence="1">
    <location>
        <begin position="6"/>
        <end position="49"/>
    </location>
</feature>
<dbReference type="SUPFAM" id="SSF89447">
    <property type="entry name" value="AbrB/MazE/MraZ-like"/>
    <property type="match status" value="1"/>
</dbReference>
<protein>
    <recommendedName>
        <fullName evidence="1">SpoVT-AbrB domain-containing protein</fullName>
    </recommendedName>
</protein>
<accession>K0IIH7</accession>
<reference evidence="2 3" key="1">
    <citation type="journal article" date="2012" name="Environ. Microbiol.">
        <title>The genome of the ammonia-oxidizing Candidatus Nitrososphaera gargensis: insights into metabolic versatility and environmental adaptations.</title>
        <authorList>
            <person name="Spang A."/>
            <person name="Poehlein A."/>
            <person name="Offre P."/>
            <person name="Zumbragel S."/>
            <person name="Haider S."/>
            <person name="Rychlik N."/>
            <person name="Nowka B."/>
            <person name="Schmeisser C."/>
            <person name="Lebedeva E.V."/>
            <person name="Rattei T."/>
            <person name="Bohm C."/>
            <person name="Schmid M."/>
            <person name="Galushko A."/>
            <person name="Hatzenpichler R."/>
            <person name="Weinmaier T."/>
            <person name="Daniel R."/>
            <person name="Schleper C."/>
            <person name="Spieck E."/>
            <person name="Streit W."/>
            <person name="Wagner M."/>
        </authorList>
    </citation>
    <scope>NUCLEOTIDE SEQUENCE [LARGE SCALE GENOMIC DNA]</scope>
    <source>
        <strain evidence="3">Ga9.2</strain>
    </source>
</reference>
<organism evidence="2 3">
    <name type="scientific">Nitrososphaera gargensis (strain Ga9.2)</name>
    <dbReference type="NCBI Taxonomy" id="1237085"/>
    <lineage>
        <taxon>Archaea</taxon>
        <taxon>Nitrososphaerota</taxon>
        <taxon>Nitrososphaeria</taxon>
        <taxon>Nitrososphaerales</taxon>
        <taxon>Nitrososphaeraceae</taxon>
        <taxon>Nitrososphaera</taxon>
    </lineage>
</organism>
<dbReference type="KEGG" id="nga:Ngar_c09250"/>
<dbReference type="InterPro" id="IPR007159">
    <property type="entry name" value="SpoVT-AbrB_dom"/>
</dbReference>
<keyword evidence="3" id="KW-1185">Reference proteome</keyword>
<dbReference type="Proteomes" id="UP000008037">
    <property type="component" value="Chromosome"/>
</dbReference>
<sequence>MTLDVGNVTEKGQVTIPKHLRKKYKIDDKVLFVDAGEGVLVRRVPKLSELKGILKDSKIDFDRIRQEERRIEAAREQRLMSIVERSRKHRQQEKK</sequence>
<dbReference type="EMBL" id="CP002408">
    <property type="protein sequence ID" value="AFU57867.1"/>
    <property type="molecule type" value="Genomic_DNA"/>
</dbReference>
<dbReference type="NCBIfam" id="TIGR01439">
    <property type="entry name" value="lp_hng_hel_AbrB"/>
    <property type="match status" value="1"/>
</dbReference>
<evidence type="ECO:0000259" key="1">
    <source>
        <dbReference type="SMART" id="SM00966"/>
    </source>
</evidence>
<dbReference type="AlphaFoldDB" id="K0IIH7"/>
<dbReference type="GO" id="GO:0003677">
    <property type="term" value="F:DNA binding"/>
    <property type="evidence" value="ECO:0007669"/>
    <property type="project" value="InterPro"/>
</dbReference>
<dbReference type="Gene3D" id="2.10.260.10">
    <property type="match status" value="1"/>
</dbReference>
<evidence type="ECO:0000313" key="3">
    <source>
        <dbReference type="Proteomes" id="UP000008037"/>
    </source>
</evidence>
<dbReference type="SMART" id="SM00966">
    <property type="entry name" value="SpoVT_AbrB"/>
    <property type="match status" value="1"/>
</dbReference>
<name>K0IIH7_NITGG</name>
<proteinExistence type="predicted"/>
<dbReference type="STRING" id="1237085.Ngar_c09250"/>
<dbReference type="HOGENOM" id="CLU_182718_0_0_2"/>